<evidence type="ECO:0000256" key="1">
    <source>
        <dbReference type="ARBA" id="ARBA00008372"/>
    </source>
</evidence>
<keyword evidence="5" id="KW-1185">Reference proteome</keyword>
<dbReference type="SUPFAM" id="SSF53098">
    <property type="entry name" value="Ribonuclease H-like"/>
    <property type="match status" value="1"/>
</dbReference>
<proteinExistence type="inferred from homology"/>
<feature type="region of interest" description="Disordered" evidence="2">
    <location>
        <begin position="1323"/>
        <end position="1350"/>
    </location>
</feature>
<dbReference type="KEGG" id="cme:CYME_CMK272C"/>
<feature type="region of interest" description="Disordered" evidence="2">
    <location>
        <begin position="1028"/>
        <end position="1064"/>
    </location>
</feature>
<dbReference type="InterPro" id="IPR006941">
    <property type="entry name" value="RNase_CAF1"/>
</dbReference>
<feature type="region of interest" description="Disordered" evidence="2">
    <location>
        <begin position="510"/>
        <end position="537"/>
    </location>
</feature>
<feature type="region of interest" description="Disordered" evidence="2">
    <location>
        <begin position="128"/>
        <end position="156"/>
    </location>
</feature>
<dbReference type="SUPFAM" id="SSF81631">
    <property type="entry name" value="PAP/OAS1 substrate-binding domain"/>
    <property type="match status" value="1"/>
</dbReference>
<dbReference type="STRING" id="280699.M1V8G5"/>
<feature type="region of interest" description="Disordered" evidence="2">
    <location>
        <begin position="762"/>
        <end position="808"/>
    </location>
</feature>
<accession>M1V8G5</accession>
<reference evidence="4 5" key="1">
    <citation type="journal article" date="2004" name="Nature">
        <title>Genome sequence of the ultrasmall unicellular red alga Cyanidioschyzon merolae 10D.</title>
        <authorList>
            <person name="Matsuzaki M."/>
            <person name="Misumi O."/>
            <person name="Shin-i T."/>
            <person name="Maruyama S."/>
            <person name="Takahara M."/>
            <person name="Miyagishima S."/>
            <person name="Mori T."/>
            <person name="Nishida K."/>
            <person name="Yagisawa F."/>
            <person name="Nishida K."/>
            <person name="Yoshida Y."/>
            <person name="Nishimura Y."/>
            <person name="Nakao S."/>
            <person name="Kobayashi T."/>
            <person name="Momoyama Y."/>
            <person name="Higashiyama T."/>
            <person name="Minoda A."/>
            <person name="Sano M."/>
            <person name="Nomoto H."/>
            <person name="Oishi K."/>
            <person name="Hayashi H."/>
            <person name="Ohta F."/>
            <person name="Nishizaka S."/>
            <person name="Haga S."/>
            <person name="Miura S."/>
            <person name="Morishita T."/>
            <person name="Kabeya Y."/>
            <person name="Terasawa K."/>
            <person name="Suzuki Y."/>
            <person name="Ishii Y."/>
            <person name="Asakawa S."/>
            <person name="Takano H."/>
            <person name="Ohta N."/>
            <person name="Kuroiwa H."/>
            <person name="Tanaka K."/>
            <person name="Shimizu N."/>
            <person name="Sugano S."/>
            <person name="Sato N."/>
            <person name="Nozaki H."/>
            <person name="Ogasawara N."/>
            <person name="Kohara Y."/>
            <person name="Kuroiwa T."/>
        </authorList>
    </citation>
    <scope>NUCLEOTIDE SEQUENCE [LARGE SCALE GENOMIC DNA]</scope>
    <source>
        <strain evidence="4 5">10D</strain>
    </source>
</reference>
<comment type="similarity">
    <text evidence="1">Belongs to the CAF1 family.</text>
</comment>
<dbReference type="eggNOG" id="KOG1906">
    <property type="taxonomic scope" value="Eukaryota"/>
</dbReference>
<evidence type="ECO:0000259" key="3">
    <source>
        <dbReference type="Pfam" id="PF23713"/>
    </source>
</evidence>
<dbReference type="InterPro" id="IPR012337">
    <property type="entry name" value="RNaseH-like_sf"/>
</dbReference>
<reference evidence="4 5" key="2">
    <citation type="journal article" date="2007" name="BMC Biol.">
        <title>A 100%-complete sequence reveals unusually simple genomic features in the hot-spring red alga Cyanidioschyzon merolae.</title>
        <authorList>
            <person name="Nozaki H."/>
            <person name="Takano H."/>
            <person name="Misumi O."/>
            <person name="Terasawa K."/>
            <person name="Matsuzaki M."/>
            <person name="Maruyama S."/>
            <person name="Nishida K."/>
            <person name="Yagisawa F."/>
            <person name="Yoshida Y."/>
            <person name="Fujiwara T."/>
            <person name="Takio S."/>
            <person name="Tamura K."/>
            <person name="Chung S.J."/>
            <person name="Nakamura S."/>
            <person name="Kuroiwa H."/>
            <person name="Tanaka K."/>
            <person name="Sato N."/>
            <person name="Kuroiwa T."/>
        </authorList>
    </citation>
    <scope>NUCLEOTIDE SEQUENCE [LARGE SCALE GENOMIC DNA]</scope>
    <source>
        <strain evidence="4 5">10D</strain>
    </source>
</reference>
<dbReference type="Proteomes" id="UP000007014">
    <property type="component" value="Chromosome 11"/>
</dbReference>
<name>M1V8G5_CYAM1</name>
<dbReference type="GO" id="GO:0000175">
    <property type="term" value="F:3'-5'-RNA exonuclease activity"/>
    <property type="evidence" value="ECO:0007669"/>
    <property type="project" value="TreeGrafter"/>
</dbReference>
<evidence type="ECO:0000313" key="5">
    <source>
        <dbReference type="Proteomes" id="UP000007014"/>
    </source>
</evidence>
<evidence type="ECO:0000313" key="4">
    <source>
        <dbReference type="EMBL" id="BAM80614.1"/>
    </source>
</evidence>
<feature type="region of interest" description="Disordered" evidence="2">
    <location>
        <begin position="1078"/>
        <end position="1115"/>
    </location>
</feature>
<dbReference type="GO" id="GO:0015030">
    <property type="term" value="C:Cajal body"/>
    <property type="evidence" value="ECO:0007669"/>
    <property type="project" value="TreeGrafter"/>
</dbReference>
<dbReference type="OrthoDB" id="273917at2759"/>
<gene>
    <name evidence="4" type="ORF">CYME_CMK272C</name>
</gene>
<dbReference type="EMBL" id="AP006493">
    <property type="protein sequence ID" value="BAM80614.1"/>
    <property type="molecule type" value="Genomic_DNA"/>
</dbReference>
<dbReference type="InterPro" id="IPR056589">
    <property type="entry name" value="WH_Egal-1"/>
</dbReference>
<dbReference type="Pfam" id="PF04857">
    <property type="entry name" value="CAF1"/>
    <property type="match status" value="1"/>
</dbReference>
<feature type="domain" description="Egal-1 winged helix" evidence="3">
    <location>
        <begin position="1560"/>
        <end position="1618"/>
    </location>
</feature>
<feature type="compositionally biased region" description="Basic and acidic residues" evidence="2">
    <location>
        <begin position="775"/>
        <end position="790"/>
    </location>
</feature>
<dbReference type="GeneID" id="16994261"/>
<dbReference type="PANTHER" id="PTHR15092:SF37">
    <property type="entry name" value="TARGET OF EGR1 PROTEIN 1"/>
    <property type="match status" value="1"/>
</dbReference>
<organism evidence="4 5">
    <name type="scientific">Cyanidioschyzon merolae (strain NIES-3377 / 10D)</name>
    <name type="common">Unicellular red alga</name>
    <dbReference type="NCBI Taxonomy" id="280699"/>
    <lineage>
        <taxon>Eukaryota</taxon>
        <taxon>Rhodophyta</taxon>
        <taxon>Bangiophyceae</taxon>
        <taxon>Cyanidiales</taxon>
        <taxon>Cyanidiaceae</taxon>
        <taxon>Cyanidioschyzon</taxon>
    </lineage>
</organism>
<dbReference type="RefSeq" id="XP_005536650.1">
    <property type="nucleotide sequence ID" value="XM_005536593.1"/>
</dbReference>
<feature type="region of interest" description="Disordered" evidence="2">
    <location>
        <begin position="992"/>
        <end position="1016"/>
    </location>
</feature>
<dbReference type="Gene3D" id="3.30.420.10">
    <property type="entry name" value="Ribonuclease H-like superfamily/Ribonuclease H"/>
    <property type="match status" value="1"/>
</dbReference>
<dbReference type="InterPro" id="IPR036397">
    <property type="entry name" value="RNaseH_sf"/>
</dbReference>
<dbReference type="InterPro" id="IPR051181">
    <property type="entry name" value="CAF1_poly(A)_ribonucleases"/>
</dbReference>
<dbReference type="GO" id="GO:0034472">
    <property type="term" value="P:snRNA 3'-end processing"/>
    <property type="evidence" value="ECO:0007669"/>
    <property type="project" value="TreeGrafter"/>
</dbReference>
<dbReference type="PANTHER" id="PTHR15092">
    <property type="entry name" value="POLY A -SPECIFIC RIBONUCLEASE/TARGET OF EGR1, MEMBER 1"/>
    <property type="match status" value="1"/>
</dbReference>
<feature type="compositionally biased region" description="Basic residues" evidence="2">
    <location>
        <begin position="1038"/>
        <end position="1051"/>
    </location>
</feature>
<protein>
    <recommendedName>
        <fullName evidence="3">Egal-1 winged helix domain-containing protein</fullName>
    </recommendedName>
</protein>
<evidence type="ECO:0000256" key="2">
    <source>
        <dbReference type="SAM" id="MobiDB-lite"/>
    </source>
</evidence>
<feature type="region of interest" description="Disordered" evidence="2">
    <location>
        <begin position="929"/>
        <end position="953"/>
    </location>
</feature>
<sequence length="1647" mass="177684">MSTDVLVTADTTLADLAWPIVSAAIRSATFIAFSLRTTVSVQDCERQLGSLATDTLTLDAVPDSSEPKHAGESFSPADECHIAASGAGHHQSLQRRYAVYREWITRQSVIELGMTTFRRRPMDRPWVSKARGKLSGEREPSVASGPGAEQSTKSSETAAFDVQTFRFIFLLDNKGTGSVIPCFLVTPTALRQLSGRQYKEYSGQLEVDAGAVVGSPLYSDTSDDDDNDEDDFDDVDVDDDVAHACTTVTAALSKSEPYESATQQRVPEIAASTESLGWDRTAENVLGLALRQGIRYLPPRSQVTMETTPNSLPQPAVPLCSAASFETNAQRECPSLNSVDVAGGTLQGLATSTAHAASLKTAGLGARSREWASLPPSTAKGEGAQLFRMLAESGVPLVFFDGLFEIMSMYEAFYAPLPPDLDAFIATLGIVTPRVVDVRCMTALMNLHGSRKTRAPCRANANDLRPGEALLALMVRVALQSASVKHRHLLESIRGGRCFVNHPHAQALRRQAQAFAQQHNNTSARQRDGTGSDASLDNAGKQVGIILDGQQPPNESADSGAAGLATWDLEQMLTENSEPANAGEYASMLLVPLARAQTNALERYGQSSSDGTAAGSWPAPGVPADALADCTPLNEADACELIAALEDQELPDDALADFDMPPQNVSGNTRGAALRAFHVGAVLAYLLERHGWSAIMDRFRGCISSGYGDDAIRLREPGSDANAAMYTGSTGSGPDVIQGKLTFPVTSAASWRSRVGGFVSASDSKRITSPESQADADRVPAEARDWDQRHQARSTLHQGQHAEASPPANAFLSETPTIRTTVSAAAVAAPTPTLHQQSKAASLTPSSTVGHALADEWISRLVSLLAPNRLTEMLYERTLMAASSIAQRALGAHSFAVGSYAEKTYLWESGLDVGVFIAGATNNNNKCTHTQGHVSGVTGSPRRAATPNPNDDVHDDASCISDAWPTRLAAALCARATLLAFRRSTAVPASIADHSSESCMPANAHPQLLSSSQSMESPVHAWMRDADTHSQAAWHAAARQRSRRRRRRRRQQQQQQQQQEQEHVVAAAISGAVTTGDLGTVEARSGPATVDSDASSSSCSGGERATTWRTQGNDGTFQGVSAGNAQCATSLHSPCMEQLDSICVERTLTDDDNAGDGAVVVRCRTNGLTTQFLLNPAVALCRSCFLVECDELIGRRHLLIRCLILLKVWWRHSLATAQARALLSPLSGSLVSPFLALLLLSYLNCRGLPGDEPAHVLQGLFSFYGFDMDWSRCGMSIYGPFDIQSGALMTHLTTRQPLIPDAMLRAHQLEYATCRLRYRGSGEGSARDLGDTDAGTRTGYCDENDDNEGAGELRARTGRQRAHLGHFPLNVLDALDPGWNIGLQMAPSPSLAFALVGAFRATAQKLGEFRDRPSRMHLDFIWGIDGALKPIWSLIHEHCGSDAVLLLQRAFDDTPAEYASGERAADGLDQLSSGVVPAMPSTTVLRFWELRHLCGLALAPEAVSTSPCSDKRTGLRQVHTYASSATREELGALPDIGELKQILAYVRFLILFDTSEAGILAFLLQTLRRKRSLLVGELGQLLRSRMNKSAWQTLFKTRHGGLKRFLERYPDLFQIENDHPLNPHVSLRIRDLGQNMHRRHRGEATAT</sequence>
<dbReference type="GO" id="GO:0017069">
    <property type="term" value="F:snRNA binding"/>
    <property type="evidence" value="ECO:0007669"/>
    <property type="project" value="TreeGrafter"/>
</dbReference>
<dbReference type="Pfam" id="PF23713">
    <property type="entry name" value="WHD_Egal"/>
    <property type="match status" value="1"/>
</dbReference>
<feature type="compositionally biased region" description="Low complexity" evidence="2">
    <location>
        <begin position="1091"/>
        <end position="1100"/>
    </location>
</feature>